<dbReference type="EMBL" id="BGPR01013741">
    <property type="protein sequence ID" value="GBN62006.1"/>
    <property type="molecule type" value="Genomic_DNA"/>
</dbReference>
<protein>
    <submittedName>
        <fullName evidence="2">Uncharacterized protein</fullName>
    </submittedName>
</protein>
<dbReference type="AlphaFoldDB" id="A0A4Y2QGJ0"/>
<gene>
    <name evidence="2" type="ORF">AVEN_171864_1</name>
    <name evidence="1" type="ORF">AVEN_69175_1</name>
</gene>
<name>A0A4Y2QGJ0_ARAVE</name>
<keyword evidence="3" id="KW-1185">Reference proteome</keyword>
<accession>A0A4Y2QGJ0</accession>
<dbReference type="Proteomes" id="UP000499080">
    <property type="component" value="Unassembled WGS sequence"/>
</dbReference>
<organism evidence="2 3">
    <name type="scientific">Araneus ventricosus</name>
    <name type="common">Orbweaver spider</name>
    <name type="synonym">Epeira ventricosa</name>
    <dbReference type="NCBI Taxonomy" id="182803"/>
    <lineage>
        <taxon>Eukaryota</taxon>
        <taxon>Metazoa</taxon>
        <taxon>Ecdysozoa</taxon>
        <taxon>Arthropoda</taxon>
        <taxon>Chelicerata</taxon>
        <taxon>Arachnida</taxon>
        <taxon>Araneae</taxon>
        <taxon>Araneomorphae</taxon>
        <taxon>Entelegynae</taxon>
        <taxon>Araneoidea</taxon>
        <taxon>Araneidae</taxon>
        <taxon>Araneus</taxon>
    </lineage>
</organism>
<dbReference type="EMBL" id="BGPR01250110">
    <property type="protein sequence ID" value="GBM39396.1"/>
    <property type="molecule type" value="Genomic_DNA"/>
</dbReference>
<reference evidence="2 3" key="1">
    <citation type="journal article" date="2019" name="Sci. Rep.">
        <title>Orb-weaving spider Araneus ventricosus genome elucidates the spidroin gene catalogue.</title>
        <authorList>
            <person name="Kono N."/>
            <person name="Nakamura H."/>
            <person name="Ohtoshi R."/>
            <person name="Moran D.A.P."/>
            <person name="Shinohara A."/>
            <person name="Yoshida Y."/>
            <person name="Fujiwara M."/>
            <person name="Mori M."/>
            <person name="Tomita M."/>
            <person name="Arakawa K."/>
        </authorList>
    </citation>
    <scope>NUCLEOTIDE SEQUENCE [LARGE SCALE GENOMIC DNA]</scope>
</reference>
<sequence length="99" mass="11396">MRIGSRGRRGLMICSVPGGIWTRNLQVRDLIPLKIRRLLGLLHDKSYIGVNRTVLQLDRKCTDECSRWTCFRTGLCEEEPEWQQGGTHVPSFFSFGELC</sequence>
<evidence type="ECO:0000313" key="3">
    <source>
        <dbReference type="Proteomes" id="UP000499080"/>
    </source>
</evidence>
<proteinExistence type="predicted"/>
<evidence type="ECO:0000313" key="1">
    <source>
        <dbReference type="EMBL" id="GBM39396.1"/>
    </source>
</evidence>
<evidence type="ECO:0000313" key="2">
    <source>
        <dbReference type="EMBL" id="GBN62006.1"/>
    </source>
</evidence>
<comment type="caution">
    <text evidence="2">The sequence shown here is derived from an EMBL/GenBank/DDBJ whole genome shotgun (WGS) entry which is preliminary data.</text>
</comment>